<evidence type="ECO:0000256" key="1">
    <source>
        <dbReference type="ARBA" id="ARBA00009353"/>
    </source>
</evidence>
<feature type="domain" description="DUF1731" evidence="3">
    <location>
        <begin position="250"/>
        <end position="295"/>
    </location>
</feature>
<dbReference type="NCBIfam" id="TIGR01777">
    <property type="entry name" value="yfcH"/>
    <property type="match status" value="1"/>
</dbReference>
<reference evidence="5" key="1">
    <citation type="journal article" date="2019" name="Int. J. Syst. Evol. Microbiol.">
        <title>The Global Catalogue of Microorganisms (GCM) 10K type strain sequencing project: providing services to taxonomists for standard genome sequencing and annotation.</title>
        <authorList>
            <consortium name="The Broad Institute Genomics Platform"/>
            <consortium name="The Broad Institute Genome Sequencing Center for Infectious Disease"/>
            <person name="Wu L."/>
            <person name="Ma J."/>
        </authorList>
    </citation>
    <scope>NUCLEOTIDE SEQUENCE [LARGE SCALE GENOMIC DNA]</scope>
    <source>
        <strain evidence="5">KCTC 42953</strain>
    </source>
</reference>
<dbReference type="Gene3D" id="3.40.50.720">
    <property type="entry name" value="NAD(P)-binding Rossmann-like Domain"/>
    <property type="match status" value="1"/>
</dbReference>
<dbReference type="InterPro" id="IPR010099">
    <property type="entry name" value="SDR39U1"/>
</dbReference>
<dbReference type="Pfam" id="PF01370">
    <property type="entry name" value="Epimerase"/>
    <property type="match status" value="1"/>
</dbReference>
<gene>
    <name evidence="4" type="ORF">ACFODZ_07050</name>
</gene>
<dbReference type="InterPro" id="IPR013549">
    <property type="entry name" value="DUF1731"/>
</dbReference>
<dbReference type="InterPro" id="IPR001509">
    <property type="entry name" value="Epimerase_deHydtase"/>
</dbReference>
<accession>A0ABV7JBA1</accession>
<organism evidence="4 5">
    <name type="scientific">Marinicella sediminis</name>
    <dbReference type="NCBI Taxonomy" id="1792834"/>
    <lineage>
        <taxon>Bacteria</taxon>
        <taxon>Pseudomonadati</taxon>
        <taxon>Pseudomonadota</taxon>
        <taxon>Gammaproteobacteria</taxon>
        <taxon>Lysobacterales</taxon>
        <taxon>Marinicellaceae</taxon>
        <taxon>Marinicella</taxon>
    </lineage>
</organism>
<dbReference type="RefSeq" id="WP_077412133.1">
    <property type="nucleotide sequence ID" value="NZ_JBHRTS010000003.1"/>
</dbReference>
<evidence type="ECO:0000313" key="5">
    <source>
        <dbReference type="Proteomes" id="UP001595533"/>
    </source>
</evidence>
<comment type="similarity">
    <text evidence="1">Belongs to the NAD(P)-dependent epimerase/dehydratase family. SDR39U1 subfamily.</text>
</comment>
<dbReference type="EMBL" id="JBHRTS010000003">
    <property type="protein sequence ID" value="MFC3193993.1"/>
    <property type="molecule type" value="Genomic_DNA"/>
</dbReference>
<evidence type="ECO:0000259" key="3">
    <source>
        <dbReference type="Pfam" id="PF08338"/>
    </source>
</evidence>
<dbReference type="PANTHER" id="PTHR11092">
    <property type="entry name" value="SUGAR NUCLEOTIDE EPIMERASE RELATED"/>
    <property type="match status" value="1"/>
</dbReference>
<name>A0ABV7JBA1_9GAMM</name>
<evidence type="ECO:0000259" key="2">
    <source>
        <dbReference type="Pfam" id="PF01370"/>
    </source>
</evidence>
<dbReference type="PANTHER" id="PTHR11092:SF0">
    <property type="entry name" value="EPIMERASE FAMILY PROTEIN SDR39U1"/>
    <property type="match status" value="1"/>
</dbReference>
<dbReference type="SUPFAM" id="SSF51735">
    <property type="entry name" value="NAD(P)-binding Rossmann-fold domains"/>
    <property type="match status" value="1"/>
</dbReference>
<feature type="domain" description="NAD-dependent epimerase/dehydratase" evidence="2">
    <location>
        <begin position="8"/>
        <end position="129"/>
    </location>
</feature>
<dbReference type="Proteomes" id="UP001595533">
    <property type="component" value="Unassembled WGS sequence"/>
</dbReference>
<sequence length="298" mass="32850">MDSTKPVIFITGHTGMVGTRIKEQLSDEFQVVALQRDKSDPTQPRWNYQQALRDCGISKPFAVIHLAGAGIADKRWNEKHKSLLYNSRINGTNWLINTINQQPDKPDLMISASAIGFYGHRPGEKLSEDAGSGDNFVARISRDWEAAADRLDATVRLIKFRFGMILDASGGALKNMLLPFKMGLGGRMGSGQQIYSWIGLTDVIRAMRFVINHPDCEGVYNLTSPHPVSNADFTKVLAGLLNRPAFFHQPALLVKLVFGEVADELLLADARVIPERLTDAGFGFQNPDLKSALTDALA</sequence>
<evidence type="ECO:0000313" key="4">
    <source>
        <dbReference type="EMBL" id="MFC3193993.1"/>
    </source>
</evidence>
<dbReference type="InterPro" id="IPR036291">
    <property type="entry name" value="NAD(P)-bd_dom_sf"/>
</dbReference>
<comment type="caution">
    <text evidence="4">The sequence shown here is derived from an EMBL/GenBank/DDBJ whole genome shotgun (WGS) entry which is preliminary data.</text>
</comment>
<keyword evidence="5" id="KW-1185">Reference proteome</keyword>
<dbReference type="Pfam" id="PF08338">
    <property type="entry name" value="DUF1731"/>
    <property type="match status" value="1"/>
</dbReference>
<proteinExistence type="inferred from homology"/>
<protein>
    <submittedName>
        <fullName evidence="4">TIGR01777 family oxidoreductase</fullName>
    </submittedName>
</protein>